<evidence type="ECO:0000313" key="3">
    <source>
        <dbReference type="EMBL" id="MFD2872478.1"/>
    </source>
</evidence>
<protein>
    <submittedName>
        <fullName evidence="3">GDSL-type esterase/lipase family protein</fullName>
    </submittedName>
</protein>
<keyword evidence="1" id="KW-0732">Signal</keyword>
<evidence type="ECO:0000259" key="2">
    <source>
        <dbReference type="Pfam" id="PF13472"/>
    </source>
</evidence>
<dbReference type="Gene3D" id="3.40.50.1110">
    <property type="entry name" value="SGNH hydrolase"/>
    <property type="match status" value="1"/>
</dbReference>
<keyword evidence="4" id="KW-1185">Reference proteome</keyword>
<reference evidence="4" key="1">
    <citation type="journal article" date="2019" name="Int. J. Syst. Evol. Microbiol.">
        <title>The Global Catalogue of Microorganisms (GCM) 10K type strain sequencing project: providing services to taxonomists for standard genome sequencing and annotation.</title>
        <authorList>
            <consortium name="The Broad Institute Genomics Platform"/>
            <consortium name="The Broad Institute Genome Sequencing Center for Infectious Disease"/>
            <person name="Wu L."/>
            <person name="Ma J."/>
        </authorList>
    </citation>
    <scope>NUCLEOTIDE SEQUENCE [LARGE SCALE GENOMIC DNA]</scope>
    <source>
        <strain evidence="4">KCTC 22437</strain>
    </source>
</reference>
<sequence length="402" mass="44468">MTKRLFAALLFIAFIYVQAAAQVTPIPFSNFIKARGGLANTRFNINAQKQVTVAFLGGSITFNPGWRQMVCSYLQEHFPQTKFKFIAAGIPSLGSLPHAFRLQRDVLDTGKVDLLFVEAAVNDQVNGTDSVTQVKCLEGIVRHSLKSNPYMDIIMMEFADPDKTEIYKRGGIPTAVTNHELIADHYQLPSVNLAKAVADKLANNEFNWEKDFKDLHPAPFGQRLYFEAIKSLLANELSPDKKPIVKPVKHRLSEISMLNRNSFTKGSYLDITKAKLGDGWALSPNWTPSDKLDTRPGFVNVPMLVSTQPGSVLTLKFKGNAVGMAIISGADAGVVDYSIDGGAVKHIDLFTQWSTFIHLPWYVLFDSGLKNGHHTLKLSVSNQKNTTSTGTACRIVHFLVNN</sequence>
<dbReference type="RefSeq" id="WP_377184200.1">
    <property type="nucleotide sequence ID" value="NZ_JBHUPD010000002.1"/>
</dbReference>
<dbReference type="InterPro" id="IPR036514">
    <property type="entry name" value="SGNH_hydro_sf"/>
</dbReference>
<name>A0ABW5YAZ7_9SPHI</name>
<dbReference type="SUPFAM" id="SSF52266">
    <property type="entry name" value="SGNH hydrolase"/>
    <property type="match status" value="1"/>
</dbReference>
<dbReference type="Pfam" id="PF13472">
    <property type="entry name" value="Lipase_GDSL_2"/>
    <property type="match status" value="1"/>
</dbReference>
<feature type="signal peptide" evidence="1">
    <location>
        <begin position="1"/>
        <end position="19"/>
    </location>
</feature>
<gene>
    <name evidence="3" type="ORF">ACFS5N_08375</name>
</gene>
<feature type="chain" id="PRO_5046323225" evidence="1">
    <location>
        <begin position="20"/>
        <end position="402"/>
    </location>
</feature>
<dbReference type="PANTHER" id="PTHR34407:SF1">
    <property type="entry name" value="SGNH HYDROLASE-TYPE ESTERASE DOMAIN-CONTAINING PROTEIN"/>
    <property type="match status" value="1"/>
</dbReference>
<proteinExistence type="predicted"/>
<dbReference type="InterPro" id="IPR013830">
    <property type="entry name" value="SGNH_hydro"/>
</dbReference>
<accession>A0ABW5YAZ7</accession>
<evidence type="ECO:0000256" key="1">
    <source>
        <dbReference type="SAM" id="SignalP"/>
    </source>
</evidence>
<dbReference type="PANTHER" id="PTHR34407">
    <property type="entry name" value="EXPRESSED PROTEIN"/>
    <property type="match status" value="1"/>
</dbReference>
<evidence type="ECO:0000313" key="4">
    <source>
        <dbReference type="Proteomes" id="UP001597557"/>
    </source>
</evidence>
<organism evidence="3 4">
    <name type="scientific">Mucilaginibacter ximonensis</name>
    <dbReference type="NCBI Taxonomy" id="538021"/>
    <lineage>
        <taxon>Bacteria</taxon>
        <taxon>Pseudomonadati</taxon>
        <taxon>Bacteroidota</taxon>
        <taxon>Sphingobacteriia</taxon>
        <taxon>Sphingobacteriales</taxon>
        <taxon>Sphingobacteriaceae</taxon>
        <taxon>Mucilaginibacter</taxon>
    </lineage>
</organism>
<dbReference type="Proteomes" id="UP001597557">
    <property type="component" value="Unassembled WGS sequence"/>
</dbReference>
<dbReference type="CDD" id="cd00229">
    <property type="entry name" value="SGNH_hydrolase"/>
    <property type="match status" value="1"/>
</dbReference>
<dbReference type="Gene3D" id="2.60.120.260">
    <property type="entry name" value="Galactose-binding domain-like"/>
    <property type="match status" value="1"/>
</dbReference>
<dbReference type="EMBL" id="JBHUPD010000002">
    <property type="protein sequence ID" value="MFD2872478.1"/>
    <property type="molecule type" value="Genomic_DNA"/>
</dbReference>
<comment type="caution">
    <text evidence="3">The sequence shown here is derived from an EMBL/GenBank/DDBJ whole genome shotgun (WGS) entry which is preliminary data.</text>
</comment>
<feature type="domain" description="SGNH hydrolase-type esterase" evidence="2">
    <location>
        <begin position="55"/>
        <end position="224"/>
    </location>
</feature>